<evidence type="ECO:0000313" key="3">
    <source>
        <dbReference type="Proteomes" id="UP000460221"/>
    </source>
</evidence>
<proteinExistence type="predicted"/>
<sequence>MNIQLGMVVLDVRDLDASIEFYRRLGLDLPDPFPDRRVCLFRMASGVSIVLLEDFSAANDPTWRRPTTNSYQMLLEFVADDETGVDERWFALTGAGHHGRKAPGRDGGIYSALVDDPDGNVLMISADPSARPDRDPPA</sequence>
<dbReference type="EMBL" id="WLYK01000011">
    <property type="protein sequence ID" value="MTD16882.1"/>
    <property type="molecule type" value="Genomic_DNA"/>
</dbReference>
<dbReference type="Pfam" id="PF00903">
    <property type="entry name" value="Glyoxalase"/>
    <property type="match status" value="1"/>
</dbReference>
<comment type="caution">
    <text evidence="2">The sequence shown here is derived from an EMBL/GenBank/DDBJ whole genome shotgun (WGS) entry which is preliminary data.</text>
</comment>
<dbReference type="AlphaFoldDB" id="A0A7K1FRV7"/>
<evidence type="ECO:0000259" key="1">
    <source>
        <dbReference type="Pfam" id="PF00903"/>
    </source>
</evidence>
<gene>
    <name evidence="2" type="ORF">GIS00_23385</name>
</gene>
<evidence type="ECO:0000313" key="2">
    <source>
        <dbReference type="EMBL" id="MTD16882.1"/>
    </source>
</evidence>
<protein>
    <recommendedName>
        <fullName evidence="1">Glyoxalase/fosfomycin resistance/dioxygenase domain-containing protein</fullName>
    </recommendedName>
</protein>
<keyword evidence="3" id="KW-1185">Reference proteome</keyword>
<dbReference type="InterPro" id="IPR004360">
    <property type="entry name" value="Glyas_Fos-R_dOase_dom"/>
</dbReference>
<name>A0A7K1FRV7_9ACTN</name>
<dbReference type="PANTHER" id="PTHR36503">
    <property type="entry name" value="BLR2520 PROTEIN"/>
    <property type="match status" value="1"/>
</dbReference>
<dbReference type="Proteomes" id="UP000460221">
    <property type="component" value="Unassembled WGS sequence"/>
</dbReference>
<dbReference type="PANTHER" id="PTHR36503:SF1">
    <property type="entry name" value="BLR2520 PROTEIN"/>
    <property type="match status" value="1"/>
</dbReference>
<dbReference type="Gene3D" id="3.10.180.10">
    <property type="entry name" value="2,3-Dihydroxybiphenyl 1,2-Dioxygenase, domain 1"/>
    <property type="match status" value="1"/>
</dbReference>
<feature type="domain" description="Glyoxalase/fosfomycin resistance/dioxygenase" evidence="1">
    <location>
        <begin position="5"/>
        <end position="123"/>
    </location>
</feature>
<dbReference type="SUPFAM" id="SSF54593">
    <property type="entry name" value="Glyoxalase/Bleomycin resistance protein/Dihydroxybiphenyl dioxygenase"/>
    <property type="match status" value="1"/>
</dbReference>
<accession>A0A7K1FRV7</accession>
<organism evidence="2 3">
    <name type="scientific">Nakamurella alba</name>
    <dbReference type="NCBI Taxonomy" id="2665158"/>
    <lineage>
        <taxon>Bacteria</taxon>
        <taxon>Bacillati</taxon>
        <taxon>Actinomycetota</taxon>
        <taxon>Actinomycetes</taxon>
        <taxon>Nakamurellales</taxon>
        <taxon>Nakamurellaceae</taxon>
        <taxon>Nakamurella</taxon>
    </lineage>
</organism>
<dbReference type="InterPro" id="IPR029068">
    <property type="entry name" value="Glyas_Bleomycin-R_OHBP_Dase"/>
</dbReference>
<reference evidence="2 3" key="1">
    <citation type="submission" date="2019-11" db="EMBL/GenBank/DDBJ databases">
        <authorList>
            <person name="Jiang L.-Q."/>
        </authorList>
    </citation>
    <scope>NUCLEOTIDE SEQUENCE [LARGE SCALE GENOMIC DNA]</scope>
    <source>
        <strain evidence="2 3">YIM 132087</strain>
    </source>
</reference>
<dbReference type="RefSeq" id="WP_154770839.1">
    <property type="nucleotide sequence ID" value="NZ_WLYK01000011.1"/>
</dbReference>